<dbReference type="PANTHER" id="PTHR35733:SF1">
    <property type="entry name" value="OS02G0307800 PROTEIN"/>
    <property type="match status" value="1"/>
</dbReference>
<dbReference type="EMBL" id="MRCB01000013">
    <property type="protein sequence ID" value="OKH22584.1"/>
    <property type="molecule type" value="Genomic_DNA"/>
</dbReference>
<dbReference type="PANTHER" id="PTHR35733">
    <property type="entry name" value="OS02G0307800 PROTEIN"/>
    <property type="match status" value="1"/>
</dbReference>
<keyword evidence="3" id="KW-1185">Reference proteome</keyword>
<keyword evidence="1" id="KW-1133">Transmembrane helix</keyword>
<organism evidence="2 3">
    <name type="scientific">Hydrococcus rivularis NIES-593</name>
    <dbReference type="NCBI Taxonomy" id="1921803"/>
    <lineage>
        <taxon>Bacteria</taxon>
        <taxon>Bacillati</taxon>
        <taxon>Cyanobacteriota</taxon>
        <taxon>Cyanophyceae</taxon>
        <taxon>Pleurocapsales</taxon>
        <taxon>Hydrococcaceae</taxon>
        <taxon>Hydrococcus</taxon>
    </lineage>
</organism>
<evidence type="ECO:0008006" key="4">
    <source>
        <dbReference type="Google" id="ProtNLM"/>
    </source>
</evidence>
<accession>A0A1U7HGA4</accession>
<sequence length="114" mass="12171">MTHSTPEQKNDLSVEANEQKVTPLRCLLGSGLSGSLAIAMYFLTYSIAHTFATKPITSTSQLVIRISAAVRTLVVGVASLGTFIFGFVALGLILLAIQLTIQSFKEKLSSSSDH</sequence>
<keyword evidence="1" id="KW-0812">Transmembrane</keyword>
<feature type="transmembrane region" description="Helical" evidence="1">
    <location>
        <begin position="68"/>
        <end position="97"/>
    </location>
</feature>
<name>A0A1U7HGA4_9CYAN</name>
<gene>
    <name evidence="2" type="ORF">NIES593_12385</name>
</gene>
<dbReference type="AlphaFoldDB" id="A0A1U7HGA4"/>
<dbReference type="OrthoDB" id="515558at2"/>
<dbReference type="InterPro" id="IPR021434">
    <property type="entry name" value="DUF3082"/>
</dbReference>
<evidence type="ECO:0000313" key="3">
    <source>
        <dbReference type="Proteomes" id="UP000186868"/>
    </source>
</evidence>
<dbReference type="Proteomes" id="UP000186868">
    <property type="component" value="Unassembled WGS sequence"/>
</dbReference>
<evidence type="ECO:0000256" key="1">
    <source>
        <dbReference type="SAM" id="Phobius"/>
    </source>
</evidence>
<proteinExistence type="predicted"/>
<protein>
    <recommendedName>
        <fullName evidence="4">DUF3082 domain-containing protein</fullName>
    </recommendedName>
</protein>
<keyword evidence="1" id="KW-0472">Membrane</keyword>
<comment type="caution">
    <text evidence="2">The sequence shown here is derived from an EMBL/GenBank/DDBJ whole genome shotgun (WGS) entry which is preliminary data.</text>
</comment>
<reference evidence="2 3" key="1">
    <citation type="submission" date="2016-11" db="EMBL/GenBank/DDBJ databases">
        <title>Draft Genome Sequences of Nine Cyanobacterial Strains from Diverse Habitats.</title>
        <authorList>
            <person name="Zhu T."/>
            <person name="Hou S."/>
            <person name="Lu X."/>
            <person name="Hess W.R."/>
        </authorList>
    </citation>
    <scope>NUCLEOTIDE SEQUENCE [LARGE SCALE GENOMIC DNA]</scope>
    <source>
        <strain evidence="2 3">NIES-593</strain>
    </source>
</reference>
<dbReference type="RefSeq" id="WP_073599879.1">
    <property type="nucleotide sequence ID" value="NZ_MRCB01000013.1"/>
</dbReference>
<dbReference type="STRING" id="1921803.NIES593_12385"/>
<feature type="transmembrane region" description="Helical" evidence="1">
    <location>
        <begin position="26"/>
        <end position="48"/>
    </location>
</feature>
<evidence type="ECO:0000313" key="2">
    <source>
        <dbReference type="EMBL" id="OKH22584.1"/>
    </source>
</evidence>
<dbReference type="Pfam" id="PF11282">
    <property type="entry name" value="DUF3082"/>
    <property type="match status" value="1"/>
</dbReference>